<gene>
    <name evidence="3" type="primary">LOC116219773</name>
</gene>
<name>A0A8M1K7K3_CLUHA</name>
<accession>A0A8M1K7K3</accession>
<dbReference type="RefSeq" id="XP_042559822.1">
    <property type="nucleotide sequence ID" value="XM_042703888.1"/>
</dbReference>
<feature type="compositionally biased region" description="Polar residues" evidence="1">
    <location>
        <begin position="129"/>
        <end position="143"/>
    </location>
</feature>
<feature type="region of interest" description="Disordered" evidence="1">
    <location>
        <begin position="101"/>
        <end position="150"/>
    </location>
</feature>
<dbReference type="Proteomes" id="UP000515152">
    <property type="component" value="Chromosome 26"/>
</dbReference>
<sequence>MEIKEEPDLRECGDDDSSTKIKDEEEFDSREYGDSDYSPTRLKSEMSGFTEPSHLPTSVKEIKEDKNDDFLQEDLSTFKTVEEKLGLEYECKTEMYTSPTMTVKEENYSPMEIKDEEELDSREYDDFDSTPTRLKSELSSGFTEPSHLPTSVKEIKEDKNDDFLQEDLSTFKTVEEKLGLKYECKTEMFTSPTMTVKEENYSPMEIKDEEELDSREYGDFDSTPTSKLFVFCNVLCIFTILEF</sequence>
<reference evidence="3" key="1">
    <citation type="submission" date="2025-08" db="UniProtKB">
        <authorList>
            <consortium name="RefSeq"/>
        </authorList>
    </citation>
    <scope>IDENTIFICATION</scope>
</reference>
<dbReference type="KEGG" id="char:116219773"/>
<feature type="compositionally biased region" description="Basic and acidic residues" evidence="1">
    <location>
        <begin position="1"/>
        <end position="33"/>
    </location>
</feature>
<feature type="region of interest" description="Disordered" evidence="1">
    <location>
        <begin position="1"/>
        <end position="56"/>
    </location>
</feature>
<feature type="compositionally biased region" description="Acidic residues" evidence="1">
    <location>
        <begin position="114"/>
        <end position="128"/>
    </location>
</feature>
<proteinExistence type="predicted"/>
<evidence type="ECO:0000313" key="2">
    <source>
        <dbReference type="Proteomes" id="UP000515152"/>
    </source>
</evidence>
<dbReference type="AlphaFoldDB" id="A0A8M1K7K3"/>
<organism evidence="2 3">
    <name type="scientific">Clupea harengus</name>
    <name type="common">Atlantic herring</name>
    <dbReference type="NCBI Taxonomy" id="7950"/>
    <lineage>
        <taxon>Eukaryota</taxon>
        <taxon>Metazoa</taxon>
        <taxon>Chordata</taxon>
        <taxon>Craniata</taxon>
        <taxon>Vertebrata</taxon>
        <taxon>Euteleostomi</taxon>
        <taxon>Actinopterygii</taxon>
        <taxon>Neopterygii</taxon>
        <taxon>Teleostei</taxon>
        <taxon>Clupei</taxon>
        <taxon>Clupeiformes</taxon>
        <taxon>Clupeoidei</taxon>
        <taxon>Clupeidae</taxon>
        <taxon>Clupea</taxon>
    </lineage>
</organism>
<protein>
    <submittedName>
        <fullName evidence="3">Uncharacterized protein LOC116219773</fullName>
    </submittedName>
</protein>
<dbReference type="GeneID" id="116219773"/>
<evidence type="ECO:0000313" key="3">
    <source>
        <dbReference type="RefSeq" id="XP_042559822.1"/>
    </source>
</evidence>
<keyword evidence="2" id="KW-1185">Reference proteome</keyword>
<feature type="region of interest" description="Disordered" evidence="1">
    <location>
        <begin position="195"/>
        <end position="217"/>
    </location>
</feature>
<evidence type="ECO:0000256" key="1">
    <source>
        <dbReference type="SAM" id="MobiDB-lite"/>
    </source>
</evidence>